<dbReference type="Pfam" id="PF00512">
    <property type="entry name" value="HisKA"/>
    <property type="match status" value="1"/>
</dbReference>
<evidence type="ECO:0000256" key="1">
    <source>
        <dbReference type="ARBA" id="ARBA00000085"/>
    </source>
</evidence>
<dbReference type="CDD" id="cd00082">
    <property type="entry name" value="HisKA"/>
    <property type="match status" value="1"/>
</dbReference>
<feature type="transmembrane region" description="Helical" evidence="16">
    <location>
        <begin position="140"/>
        <end position="164"/>
    </location>
</feature>
<keyword evidence="7 16" id="KW-0812">Transmembrane</keyword>
<evidence type="ECO:0000256" key="16">
    <source>
        <dbReference type="PROSITE-ProRule" id="PRU00244"/>
    </source>
</evidence>
<feature type="transmembrane region" description="Helical" evidence="16">
    <location>
        <begin position="43"/>
        <end position="66"/>
    </location>
</feature>
<dbReference type="Gene3D" id="1.10.287.130">
    <property type="match status" value="1"/>
</dbReference>
<evidence type="ECO:0000256" key="17">
    <source>
        <dbReference type="SAM" id="Coils"/>
    </source>
</evidence>
<dbReference type="InterPro" id="IPR003594">
    <property type="entry name" value="HATPase_dom"/>
</dbReference>
<dbReference type="Pfam" id="PF00072">
    <property type="entry name" value="Response_reg"/>
    <property type="match status" value="2"/>
</dbReference>
<dbReference type="EC" id="2.7.13.3" evidence="4"/>
<evidence type="ECO:0000256" key="4">
    <source>
        <dbReference type="ARBA" id="ARBA00012438"/>
    </source>
</evidence>
<evidence type="ECO:0000256" key="11">
    <source>
        <dbReference type="ARBA" id="ARBA00022989"/>
    </source>
</evidence>
<feature type="transmembrane region" description="Helical" evidence="16">
    <location>
        <begin position="176"/>
        <end position="197"/>
    </location>
</feature>
<dbReference type="Proteomes" id="UP000426246">
    <property type="component" value="Chromosome"/>
</dbReference>
<evidence type="ECO:0000313" key="21">
    <source>
        <dbReference type="EMBL" id="QGQ94473.1"/>
    </source>
</evidence>
<dbReference type="SUPFAM" id="SSF52172">
    <property type="entry name" value="CheY-like"/>
    <property type="match status" value="2"/>
</dbReference>
<organism evidence="21 22">
    <name type="scientific">Paenibacillus psychroresistens</name>
    <dbReference type="NCBI Taxonomy" id="1778678"/>
    <lineage>
        <taxon>Bacteria</taxon>
        <taxon>Bacillati</taxon>
        <taxon>Bacillota</taxon>
        <taxon>Bacilli</taxon>
        <taxon>Bacillales</taxon>
        <taxon>Paenibacillaceae</taxon>
        <taxon>Paenibacillus</taxon>
    </lineage>
</organism>
<dbReference type="EMBL" id="CP034235">
    <property type="protein sequence ID" value="QGQ94473.1"/>
    <property type="molecule type" value="Genomic_DNA"/>
</dbReference>
<keyword evidence="17" id="KW-0175">Coiled coil</keyword>
<name>A0A6B8RG21_9BACL</name>
<comment type="subcellular location">
    <subcellularLocation>
        <location evidence="2">Membrane</location>
    </subcellularLocation>
</comment>
<evidence type="ECO:0000256" key="6">
    <source>
        <dbReference type="ARBA" id="ARBA00022679"/>
    </source>
</evidence>
<dbReference type="PANTHER" id="PTHR43047:SF72">
    <property type="entry name" value="OSMOSENSING HISTIDINE PROTEIN KINASE SLN1"/>
    <property type="match status" value="1"/>
</dbReference>
<dbReference type="GO" id="GO:0005886">
    <property type="term" value="C:plasma membrane"/>
    <property type="evidence" value="ECO:0007669"/>
    <property type="project" value="TreeGrafter"/>
</dbReference>
<dbReference type="SUPFAM" id="SSF47384">
    <property type="entry name" value="Homodimeric domain of signal transducing histidine kinase"/>
    <property type="match status" value="1"/>
</dbReference>
<evidence type="ECO:0000256" key="13">
    <source>
        <dbReference type="ARBA" id="ARBA00023136"/>
    </source>
</evidence>
<proteinExistence type="inferred from homology"/>
<dbReference type="FunFam" id="3.30.565.10:FF:000010">
    <property type="entry name" value="Sensor histidine kinase RcsC"/>
    <property type="match status" value="1"/>
</dbReference>
<evidence type="ECO:0000256" key="8">
    <source>
        <dbReference type="ARBA" id="ARBA00022741"/>
    </source>
</evidence>
<dbReference type="PANTHER" id="PTHR43047">
    <property type="entry name" value="TWO-COMPONENT HISTIDINE PROTEIN KINASE"/>
    <property type="match status" value="1"/>
</dbReference>
<dbReference type="InterPro" id="IPR005330">
    <property type="entry name" value="MHYT_dom"/>
</dbReference>
<sequence>MEHMHGSYDWILVIFSYIVAVVASYTALDLAGRVSRSSGGRRLFWLLFGTVIMGMGIWSMHFVGMLAFSLPMQVAYDLMPVLLSVLAALVASFTALFVVGRNQLSLLRLLIGGLLLAVGISAMHYIGMSAMLVDITYDPLYFSFSIIIAIIASIAALWLAFYFRKGGERGEVWKKAGSGLIMGAAIVGMHYMGMKAANFQMGEKAAISSGMVLDQKWLAYFISGGTLYILGLSLLGIFISKRLSQKDSEIEQKTNEIYLKNQELLELNDNLEELVAERTDQLERARDEAIKANMIKSQFLANMSHELRTPLNAIIGYSEMLMEEAEELGEIVFVEDLGKISKSGKNLLALINDILDISKIEAGKMEVYFETCGLESIIEDVRTTVKPLMEANGNQLEIHTLDGEITTDVTKLRQILLNLLSNASKFTKNGTIVFDISQQIRNDKIGYCFSVKDSGIGMSAEQVEKLFQPFTQADSSTTRNYGGTGLGLAISQRFCSIMGGDIYVESELGSGSTFTCWLPTDSPEQSLITNPPAANRKNSEEISQASILIIDDDSSNHQLMRRYLAKEGWTLAFADSGQEGLRLAKKLHPEVICLDILMPSMDGWSVLSALKSDPELEDIPVVILSMTDDKQMGFALGASEFLTKPVPRERLVVVMDKYILHRTDHSVLVIEDDVMTSEMMAKLLHKEGYKVTQAANGRVALEEVAREIPQLILLDLMMPEMDGFQFVAELRKHEAWSAIPIVVLTAKTITSEDQMKLNGYVKGVIQKGSFDHKSLLAEIHRLITVAIEGV</sequence>
<keyword evidence="8" id="KW-0547">Nucleotide-binding</keyword>
<feature type="modified residue" description="4-aspartylphosphate" evidence="15">
    <location>
        <position position="595"/>
    </location>
</feature>
<dbReference type="PROSITE" id="PS50110">
    <property type="entry name" value="RESPONSE_REGULATORY"/>
    <property type="match status" value="2"/>
</dbReference>
<dbReference type="InterPro" id="IPR036890">
    <property type="entry name" value="HATPase_C_sf"/>
</dbReference>
<keyword evidence="12" id="KW-0902">Two-component regulatory system</keyword>
<dbReference type="InterPro" id="IPR001789">
    <property type="entry name" value="Sig_transdc_resp-reg_receiver"/>
</dbReference>
<evidence type="ECO:0000313" key="22">
    <source>
        <dbReference type="Proteomes" id="UP000426246"/>
    </source>
</evidence>
<dbReference type="GO" id="GO:0009927">
    <property type="term" value="F:histidine phosphotransfer kinase activity"/>
    <property type="evidence" value="ECO:0007669"/>
    <property type="project" value="TreeGrafter"/>
</dbReference>
<dbReference type="PRINTS" id="PR00344">
    <property type="entry name" value="BCTRLSENSOR"/>
</dbReference>
<dbReference type="FunFam" id="1.10.287.130:FF:000004">
    <property type="entry name" value="Ethylene receptor 1"/>
    <property type="match status" value="1"/>
</dbReference>
<evidence type="ECO:0000259" key="20">
    <source>
        <dbReference type="PROSITE" id="PS50924"/>
    </source>
</evidence>
<dbReference type="SMART" id="SM00387">
    <property type="entry name" value="HATPase_c"/>
    <property type="match status" value="1"/>
</dbReference>
<evidence type="ECO:0000256" key="10">
    <source>
        <dbReference type="ARBA" id="ARBA00022840"/>
    </source>
</evidence>
<keyword evidence="13 16" id="KW-0472">Membrane</keyword>
<feature type="domain" description="MHYT" evidence="20">
    <location>
        <begin position="8"/>
        <end position="200"/>
    </location>
</feature>
<dbReference type="CDD" id="cd16922">
    <property type="entry name" value="HATPase_EvgS-ArcB-TorS-like"/>
    <property type="match status" value="1"/>
</dbReference>
<dbReference type="InterPro" id="IPR003661">
    <property type="entry name" value="HisK_dim/P_dom"/>
</dbReference>
<dbReference type="PROSITE" id="PS50109">
    <property type="entry name" value="HIS_KIN"/>
    <property type="match status" value="1"/>
</dbReference>
<evidence type="ECO:0000259" key="18">
    <source>
        <dbReference type="PROSITE" id="PS50109"/>
    </source>
</evidence>
<dbReference type="KEGG" id="ppsc:EHS13_05920"/>
<feature type="domain" description="Response regulatory" evidence="19">
    <location>
        <begin position="666"/>
        <end position="782"/>
    </location>
</feature>
<keyword evidence="5 15" id="KW-0597">Phosphoprotein</keyword>
<dbReference type="SUPFAM" id="SSF55874">
    <property type="entry name" value="ATPase domain of HSP90 chaperone/DNA topoisomerase II/histidine kinase"/>
    <property type="match status" value="1"/>
</dbReference>
<keyword evidence="11 16" id="KW-1133">Transmembrane helix</keyword>
<keyword evidence="10" id="KW-0067">ATP-binding</keyword>
<feature type="coiled-coil region" evidence="17">
    <location>
        <begin position="257"/>
        <end position="288"/>
    </location>
</feature>
<dbReference type="Pfam" id="PF02518">
    <property type="entry name" value="HATPase_c"/>
    <property type="match status" value="1"/>
</dbReference>
<dbReference type="InterPro" id="IPR011006">
    <property type="entry name" value="CheY-like_superfamily"/>
</dbReference>
<evidence type="ECO:0000256" key="15">
    <source>
        <dbReference type="PROSITE-ProRule" id="PRU00169"/>
    </source>
</evidence>
<feature type="modified residue" description="4-aspartylphosphate" evidence="15">
    <location>
        <position position="715"/>
    </location>
</feature>
<dbReference type="SMART" id="SM00448">
    <property type="entry name" value="REC"/>
    <property type="match status" value="2"/>
</dbReference>
<evidence type="ECO:0000256" key="5">
    <source>
        <dbReference type="ARBA" id="ARBA00022553"/>
    </source>
</evidence>
<feature type="domain" description="Response regulatory" evidence="19">
    <location>
        <begin position="546"/>
        <end position="659"/>
    </location>
</feature>
<comment type="catalytic activity">
    <reaction evidence="1">
        <text>ATP + protein L-histidine = ADP + protein N-phospho-L-histidine.</text>
        <dbReference type="EC" id="2.7.13.3"/>
    </reaction>
</comment>
<dbReference type="CDD" id="cd17574">
    <property type="entry name" value="REC_OmpR"/>
    <property type="match status" value="1"/>
</dbReference>
<dbReference type="GO" id="GO:0000155">
    <property type="term" value="F:phosphorelay sensor kinase activity"/>
    <property type="evidence" value="ECO:0007669"/>
    <property type="project" value="InterPro"/>
</dbReference>
<keyword evidence="6" id="KW-0808">Transferase</keyword>
<gene>
    <name evidence="21" type="ORF">EHS13_05920</name>
</gene>
<feature type="transmembrane region" description="Helical" evidence="16">
    <location>
        <begin position="12"/>
        <end position="31"/>
    </location>
</feature>
<dbReference type="GO" id="GO:0005524">
    <property type="term" value="F:ATP binding"/>
    <property type="evidence" value="ECO:0007669"/>
    <property type="project" value="UniProtKB-KW"/>
</dbReference>
<reference evidence="22" key="1">
    <citation type="submission" date="2018-11" db="EMBL/GenBank/DDBJ databases">
        <title>Complete genome sequence of Paenibacillus sp. ML311-T8.</title>
        <authorList>
            <person name="Nam Y.-D."/>
            <person name="Kang J."/>
            <person name="Chung W.-H."/>
            <person name="Park Y.S."/>
        </authorList>
    </citation>
    <scope>NUCLEOTIDE SEQUENCE [LARGE SCALE GENOMIC DNA]</scope>
    <source>
        <strain evidence="22">ML311-T8</strain>
    </source>
</reference>
<evidence type="ECO:0000256" key="12">
    <source>
        <dbReference type="ARBA" id="ARBA00023012"/>
    </source>
</evidence>
<protein>
    <recommendedName>
        <fullName evidence="14">Circadian input-output histidine kinase CikA</fullName>
        <ecNumber evidence="4">2.7.13.3</ecNumber>
    </recommendedName>
</protein>
<dbReference type="InterPro" id="IPR036097">
    <property type="entry name" value="HisK_dim/P_sf"/>
</dbReference>
<evidence type="ECO:0000256" key="7">
    <source>
        <dbReference type="ARBA" id="ARBA00022692"/>
    </source>
</evidence>
<evidence type="ECO:0000259" key="19">
    <source>
        <dbReference type="PROSITE" id="PS50110"/>
    </source>
</evidence>
<dbReference type="OrthoDB" id="9803190at2"/>
<evidence type="ECO:0000256" key="2">
    <source>
        <dbReference type="ARBA" id="ARBA00004370"/>
    </source>
</evidence>
<dbReference type="Gene3D" id="3.30.565.10">
    <property type="entry name" value="Histidine kinase-like ATPase, C-terminal domain"/>
    <property type="match status" value="1"/>
</dbReference>
<dbReference type="Pfam" id="PF03707">
    <property type="entry name" value="MHYT"/>
    <property type="match status" value="2"/>
</dbReference>
<evidence type="ECO:0000256" key="9">
    <source>
        <dbReference type="ARBA" id="ARBA00022777"/>
    </source>
</evidence>
<comment type="similarity">
    <text evidence="3">In the N-terminal section; belongs to the phytochrome family.</text>
</comment>
<dbReference type="AlphaFoldDB" id="A0A6B8RG21"/>
<feature type="transmembrane region" description="Helical" evidence="16">
    <location>
        <begin position="78"/>
        <end position="99"/>
    </location>
</feature>
<dbReference type="InterPro" id="IPR004358">
    <property type="entry name" value="Sig_transdc_His_kin-like_C"/>
</dbReference>
<dbReference type="PROSITE" id="PS50924">
    <property type="entry name" value="MHYT"/>
    <property type="match status" value="1"/>
</dbReference>
<dbReference type="SMART" id="SM00388">
    <property type="entry name" value="HisKA"/>
    <property type="match status" value="1"/>
</dbReference>
<feature type="transmembrane region" description="Helical" evidence="16">
    <location>
        <begin position="217"/>
        <end position="239"/>
    </location>
</feature>
<dbReference type="InterPro" id="IPR005467">
    <property type="entry name" value="His_kinase_dom"/>
</dbReference>
<dbReference type="Gene3D" id="3.40.50.2300">
    <property type="match status" value="2"/>
</dbReference>
<keyword evidence="22" id="KW-1185">Reference proteome</keyword>
<evidence type="ECO:0000256" key="3">
    <source>
        <dbReference type="ARBA" id="ARBA00006402"/>
    </source>
</evidence>
<keyword evidence="9" id="KW-0418">Kinase</keyword>
<feature type="domain" description="Histidine kinase" evidence="18">
    <location>
        <begin position="302"/>
        <end position="522"/>
    </location>
</feature>
<evidence type="ECO:0000256" key="14">
    <source>
        <dbReference type="ARBA" id="ARBA00074306"/>
    </source>
</evidence>
<accession>A0A6B8RG21</accession>
<feature type="transmembrane region" description="Helical" evidence="16">
    <location>
        <begin position="106"/>
        <end position="128"/>
    </location>
</feature>